<protein>
    <submittedName>
        <fullName evidence="2">Uncharacterized protein</fullName>
    </submittedName>
</protein>
<keyword evidence="1" id="KW-0732">Signal</keyword>
<proteinExistence type="predicted"/>
<evidence type="ECO:0000256" key="1">
    <source>
        <dbReference type="SAM" id="SignalP"/>
    </source>
</evidence>
<feature type="signal peptide" evidence="1">
    <location>
        <begin position="1"/>
        <end position="17"/>
    </location>
</feature>
<evidence type="ECO:0000313" key="3">
    <source>
        <dbReference type="Proteomes" id="UP000834106"/>
    </source>
</evidence>
<dbReference type="AlphaFoldDB" id="A0AAD1YWZ5"/>
<organism evidence="2 3">
    <name type="scientific">Fraxinus pennsylvanica</name>
    <dbReference type="NCBI Taxonomy" id="56036"/>
    <lineage>
        <taxon>Eukaryota</taxon>
        <taxon>Viridiplantae</taxon>
        <taxon>Streptophyta</taxon>
        <taxon>Embryophyta</taxon>
        <taxon>Tracheophyta</taxon>
        <taxon>Spermatophyta</taxon>
        <taxon>Magnoliopsida</taxon>
        <taxon>eudicotyledons</taxon>
        <taxon>Gunneridae</taxon>
        <taxon>Pentapetalae</taxon>
        <taxon>asterids</taxon>
        <taxon>lamiids</taxon>
        <taxon>Lamiales</taxon>
        <taxon>Oleaceae</taxon>
        <taxon>Oleeae</taxon>
        <taxon>Fraxinus</taxon>
    </lineage>
</organism>
<dbReference type="Gene3D" id="1.10.510.10">
    <property type="entry name" value="Transferase(Phosphotransferase) domain 1"/>
    <property type="match status" value="1"/>
</dbReference>
<reference evidence="2" key="1">
    <citation type="submission" date="2023-05" db="EMBL/GenBank/DDBJ databases">
        <authorList>
            <person name="Huff M."/>
        </authorList>
    </citation>
    <scope>NUCLEOTIDE SEQUENCE</scope>
</reference>
<feature type="chain" id="PRO_5042128858" evidence="1">
    <location>
        <begin position="18"/>
        <end position="170"/>
    </location>
</feature>
<sequence length="170" mass="19427">MFVVLGLSIMLLELLTGRKNLDSCHRKEERNLVMWSRPFLADESRLSLIVDSQLKGHFPAKAAQAVADIAQRCLQMDPSESSTMRTIVEHLKTVEDVKYTSQFPLQEPGAVTSKHMLRSPSLNRIITPAPKSKFSPYFQQADYLYRPQGLLYCRYLLLPKHVRLPSLGRI</sequence>
<accession>A0AAD1YWZ5</accession>
<dbReference type="InterPro" id="IPR011009">
    <property type="entry name" value="Kinase-like_dom_sf"/>
</dbReference>
<dbReference type="PANTHER" id="PTHR45621">
    <property type="entry name" value="OS01G0588500 PROTEIN-RELATED"/>
    <property type="match status" value="1"/>
</dbReference>
<dbReference type="SUPFAM" id="SSF56112">
    <property type="entry name" value="Protein kinase-like (PK-like)"/>
    <property type="match status" value="1"/>
</dbReference>
<dbReference type="EMBL" id="OU503039">
    <property type="protein sequence ID" value="CAI9758849.1"/>
    <property type="molecule type" value="Genomic_DNA"/>
</dbReference>
<dbReference type="Proteomes" id="UP000834106">
    <property type="component" value="Chromosome 4"/>
</dbReference>
<evidence type="ECO:0000313" key="2">
    <source>
        <dbReference type="EMBL" id="CAI9758849.1"/>
    </source>
</evidence>
<keyword evidence="3" id="KW-1185">Reference proteome</keyword>
<dbReference type="InterPro" id="IPR050823">
    <property type="entry name" value="Plant_Ser_Thr_Prot_Kinase"/>
</dbReference>
<gene>
    <name evidence="2" type="ORF">FPE_LOCUS6279</name>
</gene>
<name>A0AAD1YWZ5_9LAMI</name>